<feature type="transmembrane region" description="Helical" evidence="1">
    <location>
        <begin position="13"/>
        <end position="32"/>
    </location>
</feature>
<dbReference type="STRING" id="1126833.VN24_01995"/>
<evidence type="ECO:0000313" key="2">
    <source>
        <dbReference type="EMBL" id="AJY73622.1"/>
    </source>
</evidence>
<evidence type="ECO:0000256" key="1">
    <source>
        <dbReference type="SAM" id="Phobius"/>
    </source>
</evidence>
<feature type="transmembrane region" description="Helical" evidence="1">
    <location>
        <begin position="44"/>
        <end position="62"/>
    </location>
</feature>
<reference evidence="3" key="2">
    <citation type="submission" date="2015-03" db="EMBL/GenBank/DDBJ databases">
        <title>Genome sequence of Paenibacillus beijingensis strain DSM 24997T.</title>
        <authorList>
            <person name="Kwak Y."/>
            <person name="Shin J.-H."/>
        </authorList>
    </citation>
    <scope>NUCLEOTIDE SEQUENCE [LARGE SCALE GENOMIC DNA]</scope>
    <source>
        <strain evidence="3">DSM 24997</strain>
    </source>
</reference>
<dbReference type="Proteomes" id="UP000032633">
    <property type="component" value="Chromosome"/>
</dbReference>
<name>A0A0D5NF94_9BACL</name>
<proteinExistence type="predicted"/>
<accession>A0A0D5NF94</accession>
<dbReference type="KEGG" id="pbj:VN24_01995"/>
<dbReference type="PATRIC" id="fig|1126833.4.peg.439"/>
<dbReference type="HOGENOM" id="CLU_201614_0_0_9"/>
<keyword evidence="1" id="KW-0472">Membrane</keyword>
<reference evidence="2 3" key="1">
    <citation type="journal article" date="2015" name="J. Biotechnol.">
        <title>Complete genome sequence of Paenibacillus beijingensis 7188(T) (=DSM 24997(T)), a novel rhizobacterium from jujube garden soil.</title>
        <authorList>
            <person name="Kwak Y."/>
            <person name="Shin J.H."/>
        </authorList>
    </citation>
    <scope>NUCLEOTIDE SEQUENCE [LARGE SCALE GENOMIC DNA]</scope>
    <source>
        <strain evidence="2 3">DSM 24997</strain>
    </source>
</reference>
<organism evidence="2 3">
    <name type="scientific">Paenibacillus beijingensis</name>
    <dbReference type="NCBI Taxonomy" id="1126833"/>
    <lineage>
        <taxon>Bacteria</taxon>
        <taxon>Bacillati</taxon>
        <taxon>Bacillota</taxon>
        <taxon>Bacilli</taxon>
        <taxon>Bacillales</taxon>
        <taxon>Paenibacillaceae</taxon>
        <taxon>Paenibacillus</taxon>
    </lineage>
</organism>
<evidence type="ECO:0000313" key="3">
    <source>
        <dbReference type="Proteomes" id="UP000032633"/>
    </source>
</evidence>
<dbReference type="OrthoDB" id="2353968at2"/>
<sequence length="71" mass="8707">MNRTQVTPADIPWYLWVLLCLVLLIQSTWLFVHAGRKGQRRWFWGLWGLIQVPMPIIVYLIWSKWLRKEER</sequence>
<evidence type="ECO:0008006" key="4">
    <source>
        <dbReference type="Google" id="ProtNLM"/>
    </source>
</evidence>
<dbReference type="RefSeq" id="WP_045669057.1">
    <property type="nucleotide sequence ID" value="NZ_CP011058.1"/>
</dbReference>
<keyword evidence="1" id="KW-1133">Transmembrane helix</keyword>
<dbReference type="EMBL" id="CP011058">
    <property type="protein sequence ID" value="AJY73622.1"/>
    <property type="molecule type" value="Genomic_DNA"/>
</dbReference>
<dbReference type="AlphaFoldDB" id="A0A0D5NF94"/>
<keyword evidence="1" id="KW-0812">Transmembrane</keyword>
<gene>
    <name evidence="2" type="ORF">VN24_01995</name>
</gene>
<keyword evidence="3" id="KW-1185">Reference proteome</keyword>
<protein>
    <recommendedName>
        <fullName evidence="4">SigmaY antisigma factor component</fullName>
    </recommendedName>
</protein>